<evidence type="ECO:0000256" key="1">
    <source>
        <dbReference type="ARBA" id="ARBA00008026"/>
    </source>
</evidence>
<organism evidence="12">
    <name type="scientific">Veillonella ratti</name>
    <dbReference type="NCBI Taxonomy" id="103892"/>
    <lineage>
        <taxon>Bacteria</taxon>
        <taxon>Bacillati</taxon>
        <taxon>Bacillota</taxon>
        <taxon>Negativicutes</taxon>
        <taxon>Veillonellales</taxon>
        <taxon>Veillonellaceae</taxon>
        <taxon>Veillonella</taxon>
    </lineage>
</organism>
<feature type="site" description="Important for catalytic activity" evidence="9">
    <location>
        <position position="16"/>
    </location>
</feature>
<feature type="binding site" description="in other chain" evidence="9">
    <location>
        <begin position="43"/>
        <end position="45"/>
    </location>
    <ligand>
        <name>ATP</name>
        <dbReference type="ChEBI" id="CHEBI:30616"/>
        <note>ligand shared between dimeric partners</note>
    </ligand>
</feature>
<evidence type="ECO:0000256" key="9">
    <source>
        <dbReference type="HAMAP-Rule" id="MF_00625"/>
    </source>
</evidence>
<evidence type="ECO:0000256" key="7">
    <source>
        <dbReference type="ARBA" id="ARBA00022842"/>
    </source>
</evidence>
<keyword evidence="7 9" id="KW-0460">Magnesium</keyword>
<dbReference type="SUPFAM" id="SSF56042">
    <property type="entry name" value="PurM C-terminal domain-like"/>
    <property type="match status" value="1"/>
</dbReference>
<dbReference type="InterPro" id="IPR023061">
    <property type="entry name" value="SelD_I"/>
</dbReference>
<comment type="function">
    <text evidence="9">Synthesizes selenophosphate from selenide and ATP.</text>
</comment>
<feature type="binding site" evidence="9">
    <location>
        <begin position="134"/>
        <end position="136"/>
    </location>
    <ligand>
        <name>ATP</name>
        <dbReference type="ChEBI" id="CHEBI:30616"/>
        <note>ligand shared between dimeric partners</note>
    </ligand>
</feature>
<dbReference type="AlphaFoldDB" id="A0A6N3DG63"/>
<keyword evidence="4 9" id="KW-0547">Nucleotide-binding</keyword>
<dbReference type="PANTHER" id="PTHR10256:SF0">
    <property type="entry name" value="INACTIVE SELENIDE, WATER DIKINASE-LIKE PROTEIN-RELATED"/>
    <property type="match status" value="1"/>
</dbReference>
<keyword evidence="8 9" id="KW-0711">Selenium</keyword>
<dbReference type="NCBIfam" id="NF002098">
    <property type="entry name" value="PRK00943.1"/>
    <property type="match status" value="1"/>
</dbReference>
<dbReference type="GO" id="GO:0004756">
    <property type="term" value="F:selenide, water dikinase activity"/>
    <property type="evidence" value="ECO:0007669"/>
    <property type="project" value="UniProtKB-UniRule"/>
</dbReference>
<comment type="catalytic activity">
    <reaction evidence="9">
        <text>hydrogenselenide + ATP + H2O = selenophosphate + AMP + phosphate + 2 H(+)</text>
        <dbReference type="Rhea" id="RHEA:18737"/>
        <dbReference type="ChEBI" id="CHEBI:15377"/>
        <dbReference type="ChEBI" id="CHEBI:15378"/>
        <dbReference type="ChEBI" id="CHEBI:16144"/>
        <dbReference type="ChEBI" id="CHEBI:29317"/>
        <dbReference type="ChEBI" id="CHEBI:30616"/>
        <dbReference type="ChEBI" id="CHEBI:43474"/>
        <dbReference type="ChEBI" id="CHEBI:456215"/>
        <dbReference type="EC" id="2.7.9.3"/>
    </reaction>
</comment>
<dbReference type="EMBL" id="CACRUX010000056">
    <property type="protein sequence ID" value="VYU24697.1"/>
    <property type="molecule type" value="Genomic_DNA"/>
</dbReference>
<dbReference type="HAMAP" id="MF_00625">
    <property type="entry name" value="SelD"/>
    <property type="match status" value="1"/>
</dbReference>
<reference evidence="12" key="1">
    <citation type="submission" date="2019-11" db="EMBL/GenBank/DDBJ databases">
        <authorList>
            <person name="Feng L."/>
        </authorList>
    </citation>
    <scope>NUCLEOTIDE SEQUENCE</scope>
    <source>
        <strain evidence="12">VrattiLFYP33</strain>
    </source>
</reference>
<sequence>MIKLTPYAAKGGCACKIGPHILDAVLKSVQFPTNDHVLTAMGGAEDAGVYVLNEEVGLVQTVDFFTPVVDDPYTFGRIAAANSLSDVYAMGGRPLTALNIVGFPVPLVEAGALTDVLKGAMATLEEAGVVVLGGHSIENETPLFGLAVTGQVQPNKVWRNRGARVGDALVLTKALGTGIMSTALKGDLFPEETQAAVASMSMLNKLACEVAKNFTVHACTDITGFSLMGHGSEMASGSDVSLEIDTTALPLFPHVVEAAEMGLVPAATYGNRKAITAVSGLVELESVWSDICFDPQTSGGLLLAVPLSEAEELVKSLHQAGVHAAKQIGKVVARGDFDVYVR</sequence>
<dbReference type="PANTHER" id="PTHR10256">
    <property type="entry name" value="SELENIDE, WATER DIKINASE"/>
    <property type="match status" value="1"/>
</dbReference>
<feature type="binding site" evidence="9">
    <location>
        <position position="86"/>
    </location>
    <ligand>
        <name>Mg(2+)</name>
        <dbReference type="ChEBI" id="CHEBI:18420"/>
    </ligand>
</feature>
<evidence type="ECO:0000256" key="3">
    <source>
        <dbReference type="ARBA" id="ARBA00022723"/>
    </source>
</evidence>
<feature type="domain" description="PurM-like N-terminal" evidence="10">
    <location>
        <begin position="45"/>
        <end position="152"/>
    </location>
</feature>
<comment type="subunit">
    <text evidence="9">Homodimer.</text>
</comment>
<evidence type="ECO:0000256" key="2">
    <source>
        <dbReference type="ARBA" id="ARBA00022679"/>
    </source>
</evidence>
<evidence type="ECO:0000256" key="8">
    <source>
        <dbReference type="ARBA" id="ARBA00023266"/>
    </source>
</evidence>
<feature type="active site" evidence="9">
    <location>
        <position position="13"/>
    </location>
</feature>
<dbReference type="FunFam" id="3.30.1330.10:FF:000003">
    <property type="entry name" value="Selenide, water dikinase"/>
    <property type="match status" value="1"/>
</dbReference>
<dbReference type="GO" id="GO:0016260">
    <property type="term" value="P:selenocysteine biosynthetic process"/>
    <property type="evidence" value="ECO:0007669"/>
    <property type="project" value="InterPro"/>
</dbReference>
<dbReference type="PIRSF" id="PIRSF036407">
    <property type="entry name" value="Selenphspht_syn"/>
    <property type="match status" value="1"/>
</dbReference>
<comment type="similarity">
    <text evidence="1 9">Belongs to the selenophosphate synthase 1 family. Class I subfamily.</text>
</comment>
<name>A0A6N3DG63_9FIRM</name>
<evidence type="ECO:0000256" key="6">
    <source>
        <dbReference type="ARBA" id="ARBA00022840"/>
    </source>
</evidence>
<proteinExistence type="inferred from homology"/>
<dbReference type="Pfam" id="PF00586">
    <property type="entry name" value="AIRS"/>
    <property type="match status" value="1"/>
</dbReference>
<evidence type="ECO:0000259" key="10">
    <source>
        <dbReference type="Pfam" id="PF00586"/>
    </source>
</evidence>
<dbReference type="GO" id="GO:0005737">
    <property type="term" value="C:cytoplasm"/>
    <property type="evidence" value="ECO:0007669"/>
    <property type="project" value="TreeGrafter"/>
</dbReference>
<evidence type="ECO:0000256" key="4">
    <source>
        <dbReference type="ARBA" id="ARBA00022741"/>
    </source>
</evidence>
<dbReference type="SUPFAM" id="SSF55326">
    <property type="entry name" value="PurM N-terminal domain-like"/>
    <property type="match status" value="1"/>
</dbReference>
<dbReference type="InterPro" id="IPR036921">
    <property type="entry name" value="PurM-like_N_sf"/>
</dbReference>
<feature type="binding site" description="in other chain" evidence="9">
    <location>
        <position position="86"/>
    </location>
    <ligand>
        <name>ATP</name>
        <dbReference type="ChEBI" id="CHEBI:30616"/>
        <note>ligand shared between dimeric partners</note>
    </ligand>
</feature>
<dbReference type="GO" id="GO:0005524">
    <property type="term" value="F:ATP binding"/>
    <property type="evidence" value="ECO:0007669"/>
    <property type="project" value="UniProtKB-UniRule"/>
</dbReference>
<dbReference type="Gene3D" id="3.30.1330.10">
    <property type="entry name" value="PurM-like, N-terminal domain"/>
    <property type="match status" value="1"/>
</dbReference>
<dbReference type="EC" id="2.7.9.3" evidence="9"/>
<dbReference type="InterPro" id="IPR036676">
    <property type="entry name" value="PurM-like_C_sf"/>
</dbReference>
<keyword evidence="3 9" id="KW-0479">Metal-binding</keyword>
<feature type="binding site" description="in other chain" evidence="9">
    <location>
        <position position="16"/>
    </location>
    <ligand>
        <name>ATP</name>
        <dbReference type="ChEBI" id="CHEBI:30616"/>
        <note>ligand shared between dimeric partners</note>
    </ligand>
</feature>
<dbReference type="InterPro" id="IPR004536">
    <property type="entry name" value="SPS/SelD"/>
</dbReference>
<evidence type="ECO:0000256" key="5">
    <source>
        <dbReference type="ARBA" id="ARBA00022777"/>
    </source>
</evidence>
<accession>A0A6N3DG63</accession>
<feature type="binding site" evidence="9">
    <location>
        <position position="221"/>
    </location>
    <ligand>
        <name>Mg(2+)</name>
        <dbReference type="ChEBI" id="CHEBI:18420"/>
    </ligand>
</feature>
<gene>
    <name evidence="9 12" type="primary">selD</name>
    <name evidence="12" type="ORF">VRLFYP33_01541</name>
</gene>
<dbReference type="Pfam" id="PF02769">
    <property type="entry name" value="AIRS_C"/>
    <property type="match status" value="1"/>
</dbReference>
<dbReference type="NCBIfam" id="TIGR00476">
    <property type="entry name" value="selD"/>
    <property type="match status" value="1"/>
</dbReference>
<dbReference type="CDD" id="cd02195">
    <property type="entry name" value="SelD"/>
    <property type="match status" value="1"/>
</dbReference>
<keyword evidence="2 9" id="KW-0808">Transferase</keyword>
<protein>
    <recommendedName>
        <fullName evidence="9">Selenide, water dikinase</fullName>
        <ecNumber evidence="9">2.7.9.3</ecNumber>
    </recommendedName>
    <alternativeName>
        <fullName evidence="9">Selenium donor protein</fullName>
    </alternativeName>
    <alternativeName>
        <fullName evidence="9">Selenophosphate synthase</fullName>
    </alternativeName>
</protein>
<feature type="domain" description="PurM-like C-terminal" evidence="11">
    <location>
        <begin position="164"/>
        <end position="341"/>
    </location>
</feature>
<dbReference type="GO" id="GO:0000287">
    <property type="term" value="F:magnesium ion binding"/>
    <property type="evidence" value="ECO:0007669"/>
    <property type="project" value="UniProtKB-UniRule"/>
</dbReference>
<feature type="binding site" evidence="9">
    <location>
        <position position="46"/>
    </location>
    <ligand>
        <name>Mg(2+)</name>
        <dbReference type="ChEBI" id="CHEBI:18420"/>
    </ligand>
</feature>
<dbReference type="InterPro" id="IPR010918">
    <property type="entry name" value="PurM-like_C_dom"/>
</dbReference>
<evidence type="ECO:0000313" key="12">
    <source>
        <dbReference type="EMBL" id="VYU24697.1"/>
    </source>
</evidence>
<feature type="binding site" description="in other chain" evidence="9">
    <location>
        <position position="63"/>
    </location>
    <ligand>
        <name>ATP</name>
        <dbReference type="ChEBI" id="CHEBI:30616"/>
        <note>ligand shared between dimeric partners</note>
    </ligand>
</feature>
<keyword evidence="5 9" id="KW-0418">Kinase</keyword>
<keyword evidence="6 9" id="KW-0067">ATP-binding</keyword>
<dbReference type="Gene3D" id="3.90.650.10">
    <property type="entry name" value="PurM-like C-terminal domain"/>
    <property type="match status" value="1"/>
</dbReference>
<evidence type="ECO:0000259" key="11">
    <source>
        <dbReference type="Pfam" id="PF02769"/>
    </source>
</evidence>
<comment type="cofactor">
    <cofactor evidence="9">
        <name>Mg(2+)</name>
        <dbReference type="ChEBI" id="CHEBI:18420"/>
    </cofactor>
    <text evidence="9">Binds 1 Mg(2+) ion per monomer.</text>
</comment>
<dbReference type="InterPro" id="IPR016188">
    <property type="entry name" value="PurM-like_N"/>
</dbReference>